<evidence type="ECO:0000313" key="2">
    <source>
        <dbReference type="EMBL" id="SHJ94238.1"/>
    </source>
</evidence>
<dbReference type="AlphaFoldDB" id="A0A1M6NES9"/>
<keyword evidence="1" id="KW-0812">Transmembrane</keyword>
<feature type="transmembrane region" description="Helical" evidence="1">
    <location>
        <begin position="106"/>
        <end position="127"/>
    </location>
</feature>
<keyword evidence="1" id="KW-1133">Transmembrane helix</keyword>
<dbReference type="Proteomes" id="UP000184080">
    <property type="component" value="Unassembled WGS sequence"/>
</dbReference>
<feature type="transmembrane region" description="Helical" evidence="1">
    <location>
        <begin position="139"/>
        <end position="161"/>
    </location>
</feature>
<feature type="transmembrane region" description="Helical" evidence="1">
    <location>
        <begin position="49"/>
        <end position="66"/>
    </location>
</feature>
<feature type="transmembrane region" description="Helical" evidence="1">
    <location>
        <begin position="78"/>
        <end position="100"/>
    </location>
</feature>
<dbReference type="OrthoDB" id="48209at2"/>
<reference evidence="2 3" key="1">
    <citation type="submission" date="2016-11" db="EMBL/GenBank/DDBJ databases">
        <authorList>
            <person name="Jaros S."/>
            <person name="Januszkiewicz K."/>
            <person name="Wedrychowicz H."/>
        </authorList>
    </citation>
    <scope>NUCLEOTIDE SEQUENCE [LARGE SCALE GENOMIC DNA]</scope>
    <source>
        <strain evidence="2 3">DSM 21864</strain>
    </source>
</reference>
<dbReference type="InterPro" id="IPR045407">
    <property type="entry name" value="DUF6512"/>
</dbReference>
<gene>
    <name evidence="2" type="ORF">SAMN05444401_0185</name>
</gene>
<keyword evidence="3" id="KW-1185">Reference proteome</keyword>
<dbReference type="STRING" id="1121298.SAMN05444401_0185"/>
<evidence type="ECO:0000313" key="3">
    <source>
        <dbReference type="Proteomes" id="UP000184080"/>
    </source>
</evidence>
<protein>
    <submittedName>
        <fullName evidence="2">Uncharacterized protein</fullName>
    </submittedName>
</protein>
<sequence>MYETDKKLLCLEIAAFVFTAVIGSMLHFTYEWSGQNSLVGLFSPINESIWEHLKLGFFSILFFSIIQNYSIKETARNFFIGKLTAAVVMNIIIVVVFYAYTYFTKHSILAVDISLYFVAALIGHILCYNILKCTKDMRILNLICFIAMFALALLFMCFTYYPPDFKIFQAPTKIK</sequence>
<dbReference type="EMBL" id="FQZO01000011">
    <property type="protein sequence ID" value="SHJ94238.1"/>
    <property type="molecule type" value="Genomic_DNA"/>
</dbReference>
<dbReference type="Pfam" id="PF20122">
    <property type="entry name" value="DUF6512"/>
    <property type="match status" value="1"/>
</dbReference>
<evidence type="ECO:0000256" key="1">
    <source>
        <dbReference type="SAM" id="Phobius"/>
    </source>
</evidence>
<accession>A0A1M6NES9</accession>
<dbReference type="RefSeq" id="WP_083600023.1">
    <property type="nucleotide sequence ID" value="NZ_FQZO01000011.1"/>
</dbReference>
<name>A0A1M6NES9_9CLOT</name>
<feature type="transmembrane region" description="Helical" evidence="1">
    <location>
        <begin position="9"/>
        <end position="29"/>
    </location>
</feature>
<proteinExistence type="predicted"/>
<keyword evidence="1" id="KW-0472">Membrane</keyword>
<organism evidence="2 3">
    <name type="scientific">Clostridium amylolyticum</name>
    <dbReference type="NCBI Taxonomy" id="1121298"/>
    <lineage>
        <taxon>Bacteria</taxon>
        <taxon>Bacillati</taxon>
        <taxon>Bacillota</taxon>
        <taxon>Clostridia</taxon>
        <taxon>Eubacteriales</taxon>
        <taxon>Clostridiaceae</taxon>
        <taxon>Clostridium</taxon>
    </lineage>
</organism>